<comment type="caution">
    <text evidence="1">The sequence shown here is derived from an EMBL/GenBank/DDBJ whole genome shotgun (WGS) entry which is preliminary data.</text>
</comment>
<reference evidence="1" key="1">
    <citation type="submission" date="2022-07" db="EMBL/GenBank/DDBJ databases">
        <authorList>
            <person name="Macas J."/>
            <person name="Novak P."/>
            <person name="Neumann P."/>
        </authorList>
    </citation>
    <scope>NUCLEOTIDE SEQUENCE</scope>
</reference>
<protein>
    <submittedName>
        <fullName evidence="1">Uncharacterized protein</fullName>
    </submittedName>
</protein>
<accession>A0AAV0CP66</accession>
<dbReference type="EMBL" id="CAMAPF010000034">
    <property type="protein sequence ID" value="CAH9080157.1"/>
    <property type="molecule type" value="Genomic_DNA"/>
</dbReference>
<evidence type="ECO:0000313" key="2">
    <source>
        <dbReference type="Proteomes" id="UP001152523"/>
    </source>
</evidence>
<sequence>MEDLNTLGIKRSTRKQETKILEVFRWKQPPERHMERRPAQRSPVLYHQIFNLMSQVLNAGRARRSYKRSLLPIDREKLKSFNDESLWQHGMHDVARGSTFLLEYGHRMRSEARKLRTLDQERVALED</sequence>
<dbReference type="AlphaFoldDB" id="A0AAV0CP66"/>
<dbReference type="Proteomes" id="UP001152523">
    <property type="component" value="Unassembled WGS sequence"/>
</dbReference>
<proteinExistence type="predicted"/>
<gene>
    <name evidence="1" type="ORF">CEPIT_LOCUS7243</name>
</gene>
<organism evidence="1 2">
    <name type="scientific">Cuscuta epithymum</name>
    <dbReference type="NCBI Taxonomy" id="186058"/>
    <lineage>
        <taxon>Eukaryota</taxon>
        <taxon>Viridiplantae</taxon>
        <taxon>Streptophyta</taxon>
        <taxon>Embryophyta</taxon>
        <taxon>Tracheophyta</taxon>
        <taxon>Spermatophyta</taxon>
        <taxon>Magnoliopsida</taxon>
        <taxon>eudicotyledons</taxon>
        <taxon>Gunneridae</taxon>
        <taxon>Pentapetalae</taxon>
        <taxon>asterids</taxon>
        <taxon>lamiids</taxon>
        <taxon>Solanales</taxon>
        <taxon>Convolvulaceae</taxon>
        <taxon>Cuscuteae</taxon>
        <taxon>Cuscuta</taxon>
        <taxon>Cuscuta subgen. Cuscuta</taxon>
    </lineage>
</organism>
<evidence type="ECO:0000313" key="1">
    <source>
        <dbReference type="EMBL" id="CAH9080157.1"/>
    </source>
</evidence>
<feature type="non-terminal residue" evidence="1">
    <location>
        <position position="127"/>
    </location>
</feature>
<keyword evidence="2" id="KW-1185">Reference proteome</keyword>
<name>A0AAV0CP66_9ASTE</name>